<name>A0A4D4MUI5_STRAX</name>
<protein>
    <recommendedName>
        <fullName evidence="6">dTMP kinase</fullName>
    </recommendedName>
</protein>
<evidence type="ECO:0000313" key="4">
    <source>
        <dbReference type="Proteomes" id="UP000299211"/>
    </source>
</evidence>
<evidence type="ECO:0000313" key="3">
    <source>
        <dbReference type="EMBL" id="GDY75115.1"/>
    </source>
</evidence>
<comment type="caution">
    <text evidence="3">The sequence shown here is derived from an EMBL/GenBank/DDBJ whole genome shotgun (WGS) entry which is preliminary data.</text>
</comment>
<feature type="transmembrane region" description="Helical" evidence="1">
    <location>
        <begin position="39"/>
        <end position="66"/>
    </location>
</feature>
<keyword evidence="1" id="KW-1133">Transmembrane helix</keyword>
<feature type="transmembrane region" description="Helical" evidence="1">
    <location>
        <begin position="78"/>
        <end position="101"/>
    </location>
</feature>
<evidence type="ECO:0000256" key="1">
    <source>
        <dbReference type="SAM" id="Phobius"/>
    </source>
</evidence>
<dbReference type="EMBL" id="BJHX01000001">
    <property type="protein sequence ID" value="GDY64699.1"/>
    <property type="molecule type" value="Genomic_DNA"/>
</dbReference>
<reference evidence="2 5" key="2">
    <citation type="submission" date="2019-04" db="EMBL/GenBank/DDBJ databases">
        <title>Draft genome sequences of Streptomyces avermitilis NBRC 14893.</title>
        <authorList>
            <person name="Komaki H."/>
            <person name="Tamura T."/>
            <person name="Hosoyama A."/>
        </authorList>
    </citation>
    <scope>NUCLEOTIDE SEQUENCE [LARGE SCALE GENOMIC DNA]</scope>
    <source>
        <strain evidence="2 5">NBRC 14893</strain>
    </source>
</reference>
<gene>
    <name evidence="2" type="ORF">SAV14893_040920</name>
    <name evidence="3" type="ORF">SAV31267_046000</name>
</gene>
<dbReference type="Proteomes" id="UP000299211">
    <property type="component" value="Unassembled WGS sequence"/>
</dbReference>
<dbReference type="AlphaFoldDB" id="A0A4D4MUI5"/>
<organism evidence="3 4">
    <name type="scientific">Streptomyces avermitilis</name>
    <dbReference type="NCBI Taxonomy" id="33903"/>
    <lineage>
        <taxon>Bacteria</taxon>
        <taxon>Bacillati</taxon>
        <taxon>Actinomycetota</taxon>
        <taxon>Actinomycetes</taxon>
        <taxon>Kitasatosporales</taxon>
        <taxon>Streptomycetaceae</taxon>
        <taxon>Streptomyces</taxon>
    </lineage>
</organism>
<evidence type="ECO:0000313" key="5">
    <source>
        <dbReference type="Proteomes" id="UP000302139"/>
    </source>
</evidence>
<accession>A0A4D4MUI5</accession>
<keyword evidence="1" id="KW-0812">Transmembrane</keyword>
<dbReference type="Proteomes" id="UP000302139">
    <property type="component" value="Unassembled WGS sequence"/>
</dbReference>
<keyword evidence="1" id="KW-0472">Membrane</keyword>
<sequence length="150" mass="15736">MTRAEQPTAHHPAPDDALVADSRERAVRSLLRRPQLKRLWSAQLVGGVGDALALLTLVVLALQAAIVEGSFGGDYRGVALAVSAVFGARVLATLLFGAVLLGPLSSLTSQEGPLDRRWTMIGADGVRAALLIVAPCGSTGRRTTRSPSSW</sequence>
<proteinExistence type="predicted"/>
<dbReference type="EMBL" id="BJHY01000001">
    <property type="protein sequence ID" value="GDY75115.1"/>
    <property type="molecule type" value="Genomic_DNA"/>
</dbReference>
<evidence type="ECO:0008006" key="6">
    <source>
        <dbReference type="Google" id="ProtNLM"/>
    </source>
</evidence>
<reference evidence="3 4" key="1">
    <citation type="submission" date="2019-04" db="EMBL/GenBank/DDBJ databases">
        <title>Draft genome sequences of Streptomyces avermitilis ATCC 31267.</title>
        <authorList>
            <person name="Komaki H."/>
            <person name="Tamura T."/>
            <person name="Hosoyama A."/>
        </authorList>
    </citation>
    <scope>NUCLEOTIDE SEQUENCE [LARGE SCALE GENOMIC DNA]</scope>
    <source>
        <strain evidence="3 4">ATCC 31267</strain>
    </source>
</reference>
<evidence type="ECO:0000313" key="2">
    <source>
        <dbReference type="EMBL" id="GDY64699.1"/>
    </source>
</evidence>